<comment type="cofactor">
    <cofactor evidence="7">
        <name>Zn(2+)</name>
        <dbReference type="ChEBI" id="CHEBI:29105"/>
    </cofactor>
    <text evidence="7">Binds 1 zinc ion.</text>
</comment>
<keyword evidence="5 7" id="KW-0238">DNA-binding</keyword>
<dbReference type="AlphaFoldDB" id="H0ULV6"/>
<dbReference type="HAMAP" id="MF_00440">
    <property type="entry name" value="NrdR"/>
    <property type="match status" value="1"/>
</dbReference>
<keyword evidence="1 7" id="KW-0678">Repressor</keyword>
<evidence type="ECO:0000256" key="1">
    <source>
        <dbReference type="ARBA" id="ARBA00022491"/>
    </source>
</evidence>
<keyword evidence="4 7" id="KW-0805">Transcription regulation</keyword>
<keyword evidence="7" id="KW-0862">Zinc</keyword>
<dbReference type="RefSeq" id="WP_008523189.1">
    <property type="nucleotide sequence ID" value="NZ_CM001376.1"/>
</dbReference>
<protein>
    <recommendedName>
        <fullName evidence="7">Transcriptional repressor NrdR</fullName>
    </recommendedName>
</protein>
<organism evidence="9 10">
    <name type="scientific">Jonquetella anthropi DSM 22815</name>
    <dbReference type="NCBI Taxonomy" id="885272"/>
    <lineage>
        <taxon>Bacteria</taxon>
        <taxon>Thermotogati</taxon>
        <taxon>Synergistota</taxon>
        <taxon>Synergistia</taxon>
        <taxon>Synergistales</taxon>
        <taxon>Dethiosulfovibrionaceae</taxon>
        <taxon>Jonquetella</taxon>
    </lineage>
</organism>
<dbReference type="OrthoDB" id="9807461at2"/>
<evidence type="ECO:0000256" key="7">
    <source>
        <dbReference type="HAMAP-Rule" id="MF_00440"/>
    </source>
</evidence>
<dbReference type="Pfam" id="PF22811">
    <property type="entry name" value="Zn_ribbon_NrdR"/>
    <property type="match status" value="1"/>
</dbReference>
<keyword evidence="7" id="KW-0479">Metal-binding</keyword>
<evidence type="ECO:0000259" key="8">
    <source>
        <dbReference type="PROSITE" id="PS51161"/>
    </source>
</evidence>
<dbReference type="HOGENOM" id="CLU_108412_0_0_0"/>
<evidence type="ECO:0000256" key="6">
    <source>
        <dbReference type="ARBA" id="ARBA00023163"/>
    </source>
</evidence>
<reference evidence="9 10" key="1">
    <citation type="submission" date="2011-11" db="EMBL/GenBank/DDBJ databases">
        <title>The Noncontiguous Finished genome of Jonquetella anthropi DSM 22815.</title>
        <authorList>
            <consortium name="US DOE Joint Genome Institute (JGI-PGF)"/>
            <person name="Lucas S."/>
            <person name="Copeland A."/>
            <person name="Lapidus A."/>
            <person name="Glavina del Rio T."/>
            <person name="Dalin E."/>
            <person name="Tice H."/>
            <person name="Bruce D."/>
            <person name="Goodwin L."/>
            <person name="Pitluck S."/>
            <person name="Peters L."/>
            <person name="Mikhailova N."/>
            <person name="Held B."/>
            <person name="Kyrpides N."/>
            <person name="Mavromatis K."/>
            <person name="Ivanova N."/>
            <person name="Markowitz V."/>
            <person name="Cheng J.-F."/>
            <person name="Hugenholtz P."/>
            <person name="Woyke T."/>
            <person name="Wu D."/>
            <person name="Gronow S."/>
            <person name="Wellnitz S."/>
            <person name="Brambilla E."/>
            <person name="Klenk H.-P."/>
            <person name="Eisen J.A."/>
        </authorList>
    </citation>
    <scope>NUCLEOTIDE SEQUENCE [LARGE SCALE GENOMIC DNA]</scope>
    <source>
        <strain evidence="9 10">DSM 22815</strain>
    </source>
</reference>
<sequence length="160" mass="18581">MKCPRCDFSDTRVIETRPVEGGEAIRRRRECPLCSYRFTTYERAEGGQVLWIRKKDGRREAFDREKIVRGMSRACEKLPVSLEAIEEAAASVEKKLRGEGGEIPSSRIGDLVMEELRQLDKVAYVRFAAVYREFTDLNTFQEEIRRLIREDVAREDSSEN</sequence>
<keyword evidence="3 7" id="KW-0067">ATP-binding</keyword>
<dbReference type="GO" id="GO:0045892">
    <property type="term" value="P:negative regulation of DNA-templated transcription"/>
    <property type="evidence" value="ECO:0007669"/>
    <property type="project" value="UniProtKB-UniRule"/>
</dbReference>
<comment type="function">
    <text evidence="7">Negatively regulates transcription of bacterial ribonucleotide reductase nrd genes and operons by binding to NrdR-boxes.</text>
</comment>
<keyword evidence="7" id="KW-0863">Zinc-finger</keyword>
<dbReference type="eggNOG" id="COG1327">
    <property type="taxonomic scope" value="Bacteria"/>
</dbReference>
<gene>
    <name evidence="7" type="primary">nrdR</name>
    <name evidence="9" type="ORF">JonanDRAFT_1231</name>
</gene>
<dbReference type="Pfam" id="PF03477">
    <property type="entry name" value="ATP-cone"/>
    <property type="match status" value="1"/>
</dbReference>
<dbReference type="GO" id="GO:0005524">
    <property type="term" value="F:ATP binding"/>
    <property type="evidence" value="ECO:0007669"/>
    <property type="project" value="UniProtKB-UniRule"/>
</dbReference>
<keyword evidence="2 7" id="KW-0547">Nucleotide-binding</keyword>
<evidence type="ECO:0000313" key="9">
    <source>
        <dbReference type="EMBL" id="EHM13597.1"/>
    </source>
</evidence>
<dbReference type="InterPro" id="IPR005144">
    <property type="entry name" value="ATP-cone_dom"/>
</dbReference>
<keyword evidence="6 7" id="KW-0804">Transcription</keyword>
<dbReference type="Proteomes" id="UP000003806">
    <property type="component" value="Chromosome"/>
</dbReference>
<keyword evidence="10" id="KW-1185">Reference proteome</keyword>
<proteinExistence type="inferred from homology"/>
<dbReference type="GO" id="GO:0008270">
    <property type="term" value="F:zinc ion binding"/>
    <property type="evidence" value="ECO:0007669"/>
    <property type="project" value="UniProtKB-UniRule"/>
</dbReference>
<accession>H0ULV6</accession>
<dbReference type="GO" id="GO:0003677">
    <property type="term" value="F:DNA binding"/>
    <property type="evidence" value="ECO:0007669"/>
    <property type="project" value="UniProtKB-KW"/>
</dbReference>
<dbReference type="STRING" id="885272.JonanDRAFT_1231"/>
<comment type="similarity">
    <text evidence="7">Belongs to the NrdR family.</text>
</comment>
<evidence type="ECO:0000313" key="10">
    <source>
        <dbReference type="Proteomes" id="UP000003806"/>
    </source>
</evidence>
<evidence type="ECO:0000256" key="5">
    <source>
        <dbReference type="ARBA" id="ARBA00023125"/>
    </source>
</evidence>
<name>H0ULV6_9BACT</name>
<evidence type="ECO:0000256" key="4">
    <source>
        <dbReference type="ARBA" id="ARBA00023015"/>
    </source>
</evidence>
<feature type="zinc finger region" evidence="7">
    <location>
        <begin position="3"/>
        <end position="34"/>
    </location>
</feature>
<dbReference type="InterPro" id="IPR055173">
    <property type="entry name" value="NrdR-like_N"/>
</dbReference>
<dbReference type="PANTHER" id="PTHR30455">
    <property type="entry name" value="TRANSCRIPTIONAL REPRESSOR NRDR"/>
    <property type="match status" value="1"/>
</dbReference>
<dbReference type="PANTHER" id="PTHR30455:SF2">
    <property type="entry name" value="TRANSCRIPTIONAL REPRESSOR NRDR"/>
    <property type="match status" value="1"/>
</dbReference>
<dbReference type="PROSITE" id="PS51161">
    <property type="entry name" value="ATP_CONE"/>
    <property type="match status" value="1"/>
</dbReference>
<evidence type="ECO:0000256" key="3">
    <source>
        <dbReference type="ARBA" id="ARBA00022840"/>
    </source>
</evidence>
<dbReference type="InterPro" id="IPR003796">
    <property type="entry name" value="RNR_NrdR-like"/>
</dbReference>
<dbReference type="EMBL" id="CM001376">
    <property type="protein sequence ID" value="EHM13597.1"/>
    <property type="molecule type" value="Genomic_DNA"/>
</dbReference>
<feature type="domain" description="ATP-cone" evidence="8">
    <location>
        <begin position="50"/>
        <end position="139"/>
    </location>
</feature>
<dbReference type="NCBIfam" id="TIGR00244">
    <property type="entry name" value="transcriptional regulator NrdR"/>
    <property type="match status" value="1"/>
</dbReference>
<evidence type="ECO:0000256" key="2">
    <source>
        <dbReference type="ARBA" id="ARBA00022741"/>
    </source>
</evidence>